<gene>
    <name evidence="3" type="ORF">CALCODRAFT_425729</name>
</gene>
<dbReference type="Pfam" id="PF12770">
    <property type="entry name" value="CHAT"/>
    <property type="match status" value="1"/>
</dbReference>
<reference evidence="3 4" key="1">
    <citation type="journal article" date="2016" name="Mol. Biol. Evol.">
        <title>Comparative Genomics of Early-Diverging Mushroom-Forming Fungi Provides Insights into the Origins of Lignocellulose Decay Capabilities.</title>
        <authorList>
            <person name="Nagy L.G."/>
            <person name="Riley R."/>
            <person name="Tritt A."/>
            <person name="Adam C."/>
            <person name="Daum C."/>
            <person name="Floudas D."/>
            <person name="Sun H."/>
            <person name="Yadav J.S."/>
            <person name="Pangilinan J."/>
            <person name="Larsson K.H."/>
            <person name="Matsuura K."/>
            <person name="Barry K."/>
            <person name="Labutti K."/>
            <person name="Kuo R."/>
            <person name="Ohm R.A."/>
            <person name="Bhattacharya S.S."/>
            <person name="Shirouzu T."/>
            <person name="Yoshinaga Y."/>
            <person name="Martin F.M."/>
            <person name="Grigoriev I.V."/>
            <person name="Hibbett D.S."/>
        </authorList>
    </citation>
    <scope>NUCLEOTIDE SEQUENCE [LARGE SCALE GENOMIC DNA]</scope>
    <source>
        <strain evidence="3 4">HHB12733</strain>
    </source>
</reference>
<feature type="signal peptide" evidence="1">
    <location>
        <begin position="1"/>
        <end position="16"/>
    </location>
</feature>
<keyword evidence="1" id="KW-0732">Signal</keyword>
<accession>A0A165K4P8</accession>
<protein>
    <recommendedName>
        <fullName evidence="2">CHAT domain-containing protein</fullName>
    </recommendedName>
</protein>
<dbReference type="Gene3D" id="1.25.40.10">
    <property type="entry name" value="Tetratricopeptide repeat domain"/>
    <property type="match status" value="1"/>
</dbReference>
<evidence type="ECO:0000313" key="3">
    <source>
        <dbReference type="EMBL" id="KZT62676.1"/>
    </source>
</evidence>
<proteinExistence type="predicted"/>
<dbReference type="InterPro" id="IPR024983">
    <property type="entry name" value="CHAT_dom"/>
</dbReference>
<organism evidence="3 4">
    <name type="scientific">Calocera cornea HHB12733</name>
    <dbReference type="NCBI Taxonomy" id="1353952"/>
    <lineage>
        <taxon>Eukaryota</taxon>
        <taxon>Fungi</taxon>
        <taxon>Dikarya</taxon>
        <taxon>Basidiomycota</taxon>
        <taxon>Agaricomycotina</taxon>
        <taxon>Dacrymycetes</taxon>
        <taxon>Dacrymycetales</taxon>
        <taxon>Dacrymycetaceae</taxon>
        <taxon>Calocera</taxon>
    </lineage>
</organism>
<dbReference type="OrthoDB" id="9991317at2759"/>
<feature type="domain" description="CHAT" evidence="2">
    <location>
        <begin position="598"/>
        <end position="881"/>
    </location>
</feature>
<dbReference type="AlphaFoldDB" id="A0A165K4P8"/>
<sequence>MFQGWLLTWHIPVIRAGGDLTEAIALVSAGLDRLSDTDPWKALGLGILSRAYRWQWHLTGCSDWTYLYKSDEEVRRALALHPNHRRRHCLLHMLASTCQDRFDGGEGIQHLHEALSASQESVRGVLKKRPKVTRFEDKQVVQSLAMAYFTLSRAEGRLQDLDKAIEYQTLISETSGRDEPPSFFLNLCIFLSFRFRIAGRLIDIDKAIEAGHQALERTRPDSLQTELTLSNLGNAHALRFFETHARLEDIDLAVRYQRECVAVAGENFEKPSFYSELARYLSKRYEAGGDEADLNEAIINHEIALATVAEGLTERHMILWRYGNSLRLRYKLHRDAQDFDNCARIMKEAAGFIDNRFHSALAAARLAQDHGRSKDAVRAFSAAIGMLPRLAWLGLNSSRRHAKLMSTASQLACDAAASAIQAGLPERAVELLEEGRSVLWRSMMELRTDFKGLENTAPMLARELVLVAQSLEYDCMSSAKLTERQMEERAQHRRRTAERWEFLIEEVRKLPGFQSFLMPLPFSELRKAAAEGPVVILNASRYRSDALIIPPTGLVRCIPLEGLDFHTVKQLNYVFSKAMRIPRDSNGCRFIEQLLRAVASRLWYGGLSQVADVLASYRPPEGDKLFRVWWMPTGLLSLLPIHCAGPYDSAVEKEGIADLFISSFTTTLSSLLAARSSKASGPSDTPTRMVAVSQPYTPGNVPLRAAGVEIEVLAQSRFSPSITFLHESTASVSAVTAALTTHNWIHCCCHGHWEAERPLSSAFDLGDGRLTLQHIVSLRLAQADFAFLSACHTARQSTALPDESMHIAAGLQIAGFRGVLATAWAMADRDGPALAWHFYAALEELGGLEARNAARAMQTAVSKLRQEGMPMFRWAAFVHIGI</sequence>
<dbReference type="InParanoid" id="A0A165K4P8"/>
<dbReference type="STRING" id="1353952.A0A165K4P8"/>
<evidence type="ECO:0000259" key="2">
    <source>
        <dbReference type="Pfam" id="PF12770"/>
    </source>
</evidence>
<evidence type="ECO:0000313" key="4">
    <source>
        <dbReference type="Proteomes" id="UP000076842"/>
    </source>
</evidence>
<evidence type="ECO:0000256" key="1">
    <source>
        <dbReference type="SAM" id="SignalP"/>
    </source>
</evidence>
<feature type="chain" id="PRO_5007860529" description="CHAT domain-containing protein" evidence="1">
    <location>
        <begin position="17"/>
        <end position="882"/>
    </location>
</feature>
<name>A0A165K4P8_9BASI</name>
<dbReference type="EMBL" id="KV423915">
    <property type="protein sequence ID" value="KZT62676.1"/>
    <property type="molecule type" value="Genomic_DNA"/>
</dbReference>
<keyword evidence="4" id="KW-1185">Reference proteome</keyword>
<dbReference type="InterPro" id="IPR011990">
    <property type="entry name" value="TPR-like_helical_dom_sf"/>
</dbReference>
<dbReference type="Proteomes" id="UP000076842">
    <property type="component" value="Unassembled WGS sequence"/>
</dbReference>